<feature type="compositionally biased region" description="Low complexity" evidence="1">
    <location>
        <begin position="1"/>
        <end position="15"/>
    </location>
</feature>
<feature type="compositionally biased region" description="Polar residues" evidence="1">
    <location>
        <begin position="200"/>
        <end position="211"/>
    </location>
</feature>
<feature type="region of interest" description="Disordered" evidence="1">
    <location>
        <begin position="1"/>
        <end position="20"/>
    </location>
</feature>
<keyword evidence="2" id="KW-0812">Transmembrane</keyword>
<gene>
    <name evidence="3" type="ORF">Bca52824_001834</name>
</gene>
<feature type="transmembrane region" description="Helical" evidence="2">
    <location>
        <begin position="48"/>
        <end position="70"/>
    </location>
</feature>
<accession>A0A8X8BA30</accession>
<protein>
    <submittedName>
        <fullName evidence="3">Uncharacterized protein</fullName>
    </submittedName>
</protein>
<feature type="compositionally biased region" description="Basic and acidic residues" evidence="1">
    <location>
        <begin position="214"/>
        <end position="225"/>
    </location>
</feature>
<proteinExistence type="predicted"/>
<comment type="caution">
    <text evidence="3">The sequence shown here is derived from an EMBL/GenBank/DDBJ whole genome shotgun (WGS) entry which is preliminary data.</text>
</comment>
<evidence type="ECO:0000256" key="1">
    <source>
        <dbReference type="SAM" id="MobiDB-lite"/>
    </source>
</evidence>
<evidence type="ECO:0000313" key="3">
    <source>
        <dbReference type="EMBL" id="KAG2330654.1"/>
    </source>
</evidence>
<keyword evidence="2" id="KW-1133">Transmembrane helix</keyword>
<dbReference type="AlphaFoldDB" id="A0A8X8BA30"/>
<dbReference type="Proteomes" id="UP000886595">
    <property type="component" value="Unassembled WGS sequence"/>
</dbReference>
<evidence type="ECO:0000256" key="2">
    <source>
        <dbReference type="SAM" id="Phobius"/>
    </source>
</evidence>
<evidence type="ECO:0000313" key="4">
    <source>
        <dbReference type="Proteomes" id="UP000886595"/>
    </source>
</evidence>
<organism evidence="3 4">
    <name type="scientific">Brassica carinata</name>
    <name type="common">Ethiopian mustard</name>
    <name type="synonym">Abyssinian cabbage</name>
    <dbReference type="NCBI Taxonomy" id="52824"/>
    <lineage>
        <taxon>Eukaryota</taxon>
        <taxon>Viridiplantae</taxon>
        <taxon>Streptophyta</taxon>
        <taxon>Embryophyta</taxon>
        <taxon>Tracheophyta</taxon>
        <taxon>Spermatophyta</taxon>
        <taxon>Magnoliopsida</taxon>
        <taxon>eudicotyledons</taxon>
        <taxon>Gunneridae</taxon>
        <taxon>Pentapetalae</taxon>
        <taxon>rosids</taxon>
        <taxon>malvids</taxon>
        <taxon>Brassicales</taxon>
        <taxon>Brassicaceae</taxon>
        <taxon>Brassiceae</taxon>
        <taxon>Brassica</taxon>
    </lineage>
</organism>
<name>A0A8X8BA30_BRACI</name>
<keyword evidence="4" id="KW-1185">Reference proteome</keyword>
<sequence length="225" mass="24559">MSSSVVGSSPTSLPGRQSSGVVARRVEGRSVGGLFRGFSKISLRSGQIYYVGGLFWVLVVYLGGVCELLLELSCIMFVNLWFSEVDPRASELVHGVVDLVCSLGGGVAHHCRAPGREFSVALYFRSSSLFYSSLSYPAISTRVVVTLPASCQNQAAMNLHLRQCRVFFLGESSSIREQTTSRKLQIKLLRRVLASPSRSFTTCQASPSGSKPGSIRDRDARDLQW</sequence>
<keyword evidence="2" id="KW-0472">Membrane</keyword>
<dbReference type="EMBL" id="JAAMPC010000001">
    <property type="protein sequence ID" value="KAG2330654.1"/>
    <property type="molecule type" value="Genomic_DNA"/>
</dbReference>
<reference evidence="3 4" key="1">
    <citation type="submission" date="2020-02" db="EMBL/GenBank/DDBJ databases">
        <authorList>
            <person name="Ma Q."/>
            <person name="Huang Y."/>
            <person name="Song X."/>
            <person name="Pei D."/>
        </authorList>
    </citation>
    <scope>NUCLEOTIDE SEQUENCE [LARGE SCALE GENOMIC DNA]</scope>
    <source>
        <strain evidence="3">Sxm20200214</strain>
        <tissue evidence="3">Leaf</tissue>
    </source>
</reference>
<feature type="region of interest" description="Disordered" evidence="1">
    <location>
        <begin position="200"/>
        <end position="225"/>
    </location>
</feature>